<feature type="transmembrane region" description="Helical" evidence="1">
    <location>
        <begin position="199"/>
        <end position="218"/>
    </location>
</feature>
<keyword evidence="3" id="KW-1185">Reference proteome</keyword>
<feature type="transmembrane region" description="Helical" evidence="1">
    <location>
        <begin position="239"/>
        <end position="266"/>
    </location>
</feature>
<dbReference type="Proteomes" id="UP000185944">
    <property type="component" value="Unassembled WGS sequence"/>
</dbReference>
<reference evidence="2 3" key="1">
    <citation type="submission" date="2016-02" db="EMBL/GenBank/DDBJ databases">
        <title>Discovery of a natural microsporidian pathogen with a broad tissue tropism in Caenorhabditis elegans.</title>
        <authorList>
            <person name="Luallen R.J."/>
            <person name="Reinke A.W."/>
            <person name="Tong L."/>
            <person name="Botts M.R."/>
            <person name="Felix M.-A."/>
            <person name="Troemel E.R."/>
        </authorList>
    </citation>
    <scope>NUCLEOTIDE SEQUENCE [LARGE SCALE GENOMIC DNA]</scope>
    <source>
        <strain evidence="2 3">JUm2807</strain>
    </source>
</reference>
<dbReference type="AlphaFoldDB" id="A0A177EHZ0"/>
<proteinExistence type="predicted"/>
<accession>A0A177EHZ0</accession>
<dbReference type="VEuPathDB" id="MicrosporidiaDB:NEDG_00068"/>
<comment type="caution">
    <text evidence="2">The sequence shown here is derived from an EMBL/GenBank/DDBJ whole genome shotgun (WGS) entry which is preliminary data.</text>
</comment>
<keyword evidence="1" id="KW-0812">Transmembrane</keyword>
<dbReference type="RefSeq" id="XP_067545194.1">
    <property type="nucleotide sequence ID" value="XM_067687486.1"/>
</dbReference>
<protein>
    <submittedName>
        <fullName evidence="2">Uncharacterized protein</fullName>
    </submittedName>
</protein>
<organism evidence="2 3">
    <name type="scientific">Nematocida displodere</name>
    <dbReference type="NCBI Taxonomy" id="1805483"/>
    <lineage>
        <taxon>Eukaryota</taxon>
        <taxon>Fungi</taxon>
        <taxon>Fungi incertae sedis</taxon>
        <taxon>Microsporidia</taxon>
        <taxon>Nematocida</taxon>
    </lineage>
</organism>
<keyword evidence="1" id="KW-0472">Membrane</keyword>
<evidence type="ECO:0000256" key="1">
    <source>
        <dbReference type="SAM" id="Phobius"/>
    </source>
</evidence>
<dbReference type="GeneID" id="93646418"/>
<dbReference type="EMBL" id="LTDL01000014">
    <property type="protein sequence ID" value="OAG31593.1"/>
    <property type="molecule type" value="Genomic_DNA"/>
</dbReference>
<sequence length="284" mass="32460">MHNRKNTEPKQSTTPDEPSLSVAQENAMIAEQMEGVFGVENAPLKKEFLDSLVTANSLTQPMRPRPGRGASAKRKYHVCLEILHIIFYQFGIVVIAGHTLRIMIDQFWPAPVSRTIVLLFYLFLALPSMLIQLYIWCTWNYKSIIEKSKRLVISMQKAIKVKHVLGPWVCLGTVLLLNTVLGLHLVNLLFYSPSTKAEMFFLAVIHILNHSILLVRVAKKYINSVRQKPSKGPSTVRKYFSTLFFNDCSYTVMFACVIYSCFFFLFDIAKRSYLLGLKTSKELV</sequence>
<name>A0A177EHZ0_9MICR</name>
<feature type="transmembrane region" description="Helical" evidence="1">
    <location>
        <begin position="164"/>
        <end position="187"/>
    </location>
</feature>
<evidence type="ECO:0000313" key="2">
    <source>
        <dbReference type="EMBL" id="OAG31593.1"/>
    </source>
</evidence>
<gene>
    <name evidence="2" type="ORF">NEDG_00068</name>
</gene>
<feature type="transmembrane region" description="Helical" evidence="1">
    <location>
        <begin position="82"/>
        <end position="104"/>
    </location>
</feature>
<feature type="transmembrane region" description="Helical" evidence="1">
    <location>
        <begin position="116"/>
        <end position="141"/>
    </location>
</feature>
<keyword evidence="1" id="KW-1133">Transmembrane helix</keyword>
<evidence type="ECO:0000313" key="3">
    <source>
        <dbReference type="Proteomes" id="UP000185944"/>
    </source>
</evidence>